<comment type="caution">
    <text evidence="1">The sequence shown here is derived from an EMBL/GenBank/DDBJ whole genome shotgun (WGS) entry which is preliminary data.</text>
</comment>
<dbReference type="EMBL" id="CAJVPL010000703">
    <property type="protein sequence ID" value="CAG8522790.1"/>
    <property type="molecule type" value="Genomic_DNA"/>
</dbReference>
<dbReference type="Proteomes" id="UP000789831">
    <property type="component" value="Unassembled WGS sequence"/>
</dbReference>
<gene>
    <name evidence="1" type="ORF">AGERDE_LOCUS5325</name>
</gene>
<dbReference type="AlphaFoldDB" id="A0A9N9ABF4"/>
<evidence type="ECO:0000313" key="1">
    <source>
        <dbReference type="EMBL" id="CAG8522790.1"/>
    </source>
</evidence>
<keyword evidence="2" id="KW-1185">Reference proteome</keyword>
<proteinExistence type="predicted"/>
<sequence length="56" mass="6431">MSTHKDSENIIGKSTTPLQKYDLDQTYNVCALSYCHPRSFRSSNSRTPTKQAYDNM</sequence>
<name>A0A9N9ABF4_9GLOM</name>
<accession>A0A9N9ABF4</accession>
<reference evidence="1" key="1">
    <citation type="submission" date="2021-06" db="EMBL/GenBank/DDBJ databases">
        <authorList>
            <person name="Kallberg Y."/>
            <person name="Tangrot J."/>
            <person name="Rosling A."/>
        </authorList>
    </citation>
    <scope>NUCLEOTIDE SEQUENCE</scope>
    <source>
        <strain evidence="1">MT106</strain>
    </source>
</reference>
<evidence type="ECO:0000313" key="2">
    <source>
        <dbReference type="Proteomes" id="UP000789831"/>
    </source>
</evidence>
<protein>
    <submittedName>
        <fullName evidence="1">7945_t:CDS:1</fullName>
    </submittedName>
</protein>
<organism evidence="1 2">
    <name type="scientific">Ambispora gerdemannii</name>
    <dbReference type="NCBI Taxonomy" id="144530"/>
    <lineage>
        <taxon>Eukaryota</taxon>
        <taxon>Fungi</taxon>
        <taxon>Fungi incertae sedis</taxon>
        <taxon>Mucoromycota</taxon>
        <taxon>Glomeromycotina</taxon>
        <taxon>Glomeromycetes</taxon>
        <taxon>Archaeosporales</taxon>
        <taxon>Ambisporaceae</taxon>
        <taxon>Ambispora</taxon>
    </lineage>
</organism>